<sequence length="73" mass="8171">MAFPVKVCVVCSEEFELKPNKPGFANRCPSCSEPESQYAGGKQSMDADERKANAEANEARRAAMKDLLYRKDR</sequence>
<keyword evidence="3" id="KW-1185">Reference proteome</keyword>
<proteinExistence type="predicted"/>
<name>A0A7W7ZE96_9BACT</name>
<evidence type="ECO:0000313" key="2">
    <source>
        <dbReference type="EMBL" id="MBB5058004.1"/>
    </source>
</evidence>
<feature type="region of interest" description="Disordered" evidence="1">
    <location>
        <begin position="35"/>
        <end position="56"/>
    </location>
</feature>
<dbReference type="EMBL" id="JACHIP010000003">
    <property type="protein sequence ID" value="MBB5058004.1"/>
    <property type="molecule type" value="Genomic_DNA"/>
</dbReference>
<feature type="compositionally biased region" description="Basic and acidic residues" evidence="1">
    <location>
        <begin position="45"/>
        <end position="56"/>
    </location>
</feature>
<dbReference type="Proteomes" id="UP000540989">
    <property type="component" value="Unassembled WGS sequence"/>
</dbReference>
<accession>A0A7W7ZE96</accession>
<comment type="caution">
    <text evidence="2">The sequence shown here is derived from an EMBL/GenBank/DDBJ whole genome shotgun (WGS) entry which is preliminary data.</text>
</comment>
<dbReference type="AlphaFoldDB" id="A0A7W7ZE96"/>
<organism evidence="2 3">
    <name type="scientific">Granulicella aggregans</name>
    <dbReference type="NCBI Taxonomy" id="474949"/>
    <lineage>
        <taxon>Bacteria</taxon>
        <taxon>Pseudomonadati</taxon>
        <taxon>Acidobacteriota</taxon>
        <taxon>Terriglobia</taxon>
        <taxon>Terriglobales</taxon>
        <taxon>Acidobacteriaceae</taxon>
        <taxon>Granulicella</taxon>
    </lineage>
</organism>
<evidence type="ECO:0000256" key="1">
    <source>
        <dbReference type="SAM" id="MobiDB-lite"/>
    </source>
</evidence>
<reference evidence="2 3" key="1">
    <citation type="submission" date="2020-08" db="EMBL/GenBank/DDBJ databases">
        <title>Genomic Encyclopedia of Type Strains, Phase IV (KMG-V): Genome sequencing to study the core and pangenomes of soil and plant-associated prokaryotes.</title>
        <authorList>
            <person name="Whitman W."/>
        </authorList>
    </citation>
    <scope>NUCLEOTIDE SEQUENCE [LARGE SCALE GENOMIC DNA]</scope>
    <source>
        <strain evidence="2 3">M8UP14</strain>
    </source>
</reference>
<protein>
    <submittedName>
        <fullName evidence="2">Uncharacterized protein</fullName>
    </submittedName>
</protein>
<evidence type="ECO:0000313" key="3">
    <source>
        <dbReference type="Proteomes" id="UP000540989"/>
    </source>
</evidence>
<gene>
    <name evidence="2" type="ORF">HDF16_002710</name>
</gene>